<feature type="compositionally biased region" description="Low complexity" evidence="6">
    <location>
        <begin position="369"/>
        <end position="382"/>
    </location>
</feature>
<organism evidence="8 9">
    <name type="scientific">Naematelia encephala</name>
    <dbReference type="NCBI Taxonomy" id="71784"/>
    <lineage>
        <taxon>Eukaryota</taxon>
        <taxon>Fungi</taxon>
        <taxon>Dikarya</taxon>
        <taxon>Basidiomycota</taxon>
        <taxon>Agaricomycotina</taxon>
        <taxon>Tremellomycetes</taxon>
        <taxon>Tremellales</taxon>
        <taxon>Naemateliaceae</taxon>
        <taxon>Naematelia</taxon>
    </lineage>
</organism>
<protein>
    <recommendedName>
        <fullName evidence="7">Zn(2)-C6 fungal-type domain-containing protein</fullName>
    </recommendedName>
</protein>
<dbReference type="GO" id="GO:0045944">
    <property type="term" value="P:positive regulation of transcription by RNA polymerase II"/>
    <property type="evidence" value="ECO:0007669"/>
    <property type="project" value="TreeGrafter"/>
</dbReference>
<dbReference type="InParanoid" id="A0A1Y2AXA6"/>
<feature type="region of interest" description="Disordered" evidence="6">
    <location>
        <begin position="112"/>
        <end position="245"/>
    </location>
</feature>
<dbReference type="InterPro" id="IPR051711">
    <property type="entry name" value="Stress_Response_Reg"/>
</dbReference>
<dbReference type="CDD" id="cd00067">
    <property type="entry name" value="GAL4"/>
    <property type="match status" value="1"/>
</dbReference>
<evidence type="ECO:0000256" key="4">
    <source>
        <dbReference type="ARBA" id="ARBA00023163"/>
    </source>
</evidence>
<reference evidence="8 9" key="1">
    <citation type="submission" date="2016-07" db="EMBL/GenBank/DDBJ databases">
        <title>Pervasive Adenine N6-methylation of Active Genes in Fungi.</title>
        <authorList>
            <consortium name="DOE Joint Genome Institute"/>
            <person name="Mondo S.J."/>
            <person name="Dannebaum R.O."/>
            <person name="Kuo R.C."/>
            <person name="Labutti K."/>
            <person name="Haridas S."/>
            <person name="Kuo A."/>
            <person name="Salamov A."/>
            <person name="Ahrendt S.R."/>
            <person name="Lipzen A."/>
            <person name="Sullivan W."/>
            <person name="Andreopoulos W.B."/>
            <person name="Clum A."/>
            <person name="Lindquist E."/>
            <person name="Daum C."/>
            <person name="Ramamoorthy G.K."/>
            <person name="Gryganskyi A."/>
            <person name="Culley D."/>
            <person name="Magnuson J.K."/>
            <person name="James T.Y."/>
            <person name="O'Malley M.A."/>
            <person name="Stajich J.E."/>
            <person name="Spatafora J.W."/>
            <person name="Visel A."/>
            <person name="Grigoriev I.V."/>
        </authorList>
    </citation>
    <scope>NUCLEOTIDE SEQUENCE [LARGE SCALE GENOMIC DNA]</scope>
    <source>
        <strain evidence="8 9">68-887.2</strain>
    </source>
</reference>
<dbReference type="OrthoDB" id="39175at2759"/>
<feature type="region of interest" description="Disordered" evidence="6">
    <location>
        <begin position="1"/>
        <end position="34"/>
    </location>
</feature>
<feature type="region of interest" description="Disordered" evidence="6">
    <location>
        <begin position="276"/>
        <end position="384"/>
    </location>
</feature>
<gene>
    <name evidence="8" type="ORF">BCR39DRAFT_240052</name>
</gene>
<keyword evidence="3" id="KW-0238">DNA-binding</keyword>
<evidence type="ECO:0000256" key="3">
    <source>
        <dbReference type="ARBA" id="ARBA00023125"/>
    </source>
</evidence>
<evidence type="ECO:0000313" key="8">
    <source>
        <dbReference type="EMBL" id="ORY27201.1"/>
    </source>
</evidence>
<dbReference type="GO" id="GO:0043565">
    <property type="term" value="F:sequence-specific DNA binding"/>
    <property type="evidence" value="ECO:0007669"/>
    <property type="project" value="TreeGrafter"/>
</dbReference>
<dbReference type="GO" id="GO:0000981">
    <property type="term" value="F:DNA-binding transcription factor activity, RNA polymerase II-specific"/>
    <property type="evidence" value="ECO:0007669"/>
    <property type="project" value="InterPro"/>
</dbReference>
<evidence type="ECO:0000259" key="7">
    <source>
        <dbReference type="PROSITE" id="PS50048"/>
    </source>
</evidence>
<dbReference type="Proteomes" id="UP000193986">
    <property type="component" value="Unassembled WGS sequence"/>
</dbReference>
<dbReference type="GO" id="GO:0008270">
    <property type="term" value="F:zinc ion binding"/>
    <property type="evidence" value="ECO:0007669"/>
    <property type="project" value="InterPro"/>
</dbReference>
<evidence type="ECO:0000256" key="5">
    <source>
        <dbReference type="ARBA" id="ARBA00023242"/>
    </source>
</evidence>
<proteinExistence type="predicted"/>
<dbReference type="PANTHER" id="PTHR47540">
    <property type="entry name" value="THIAMINE REPRESSIBLE GENES REGULATORY PROTEIN THI5"/>
    <property type="match status" value="1"/>
</dbReference>
<keyword evidence="2" id="KW-0805">Transcription regulation</keyword>
<feature type="compositionally biased region" description="Low complexity" evidence="6">
    <location>
        <begin position="332"/>
        <end position="342"/>
    </location>
</feature>
<keyword evidence="5" id="KW-0539">Nucleus</keyword>
<dbReference type="PROSITE" id="PS50048">
    <property type="entry name" value="ZN2_CY6_FUNGAL_2"/>
    <property type="match status" value="1"/>
</dbReference>
<name>A0A1Y2AXA6_9TREE</name>
<dbReference type="GO" id="GO:0005634">
    <property type="term" value="C:nucleus"/>
    <property type="evidence" value="ECO:0007669"/>
    <property type="project" value="UniProtKB-SubCell"/>
</dbReference>
<comment type="caution">
    <text evidence="8">The sequence shown here is derived from an EMBL/GenBank/DDBJ whole genome shotgun (WGS) entry which is preliminary data.</text>
</comment>
<dbReference type="PANTHER" id="PTHR47540:SF2">
    <property type="entry name" value="ZN(II)2CYS6 TRANSCRIPTION FACTOR (EUROFUNG)"/>
    <property type="match status" value="1"/>
</dbReference>
<accession>A0A1Y2AXA6</accession>
<evidence type="ECO:0000256" key="6">
    <source>
        <dbReference type="SAM" id="MobiDB-lite"/>
    </source>
</evidence>
<feature type="compositionally biased region" description="Low complexity" evidence="6">
    <location>
        <begin position="23"/>
        <end position="34"/>
    </location>
</feature>
<dbReference type="InterPro" id="IPR001138">
    <property type="entry name" value="Zn2Cys6_DnaBD"/>
</dbReference>
<evidence type="ECO:0000256" key="2">
    <source>
        <dbReference type="ARBA" id="ARBA00023015"/>
    </source>
</evidence>
<dbReference type="PROSITE" id="PS00463">
    <property type="entry name" value="ZN2_CY6_FUNGAL_1"/>
    <property type="match status" value="1"/>
</dbReference>
<dbReference type="SMART" id="SM00066">
    <property type="entry name" value="GAL4"/>
    <property type="match status" value="1"/>
</dbReference>
<dbReference type="EMBL" id="MCFC01000040">
    <property type="protein sequence ID" value="ORY27201.1"/>
    <property type="molecule type" value="Genomic_DNA"/>
</dbReference>
<keyword evidence="9" id="KW-1185">Reference proteome</keyword>
<dbReference type="Gene3D" id="4.10.240.10">
    <property type="entry name" value="Zn(2)-C6 fungal-type DNA-binding domain"/>
    <property type="match status" value="1"/>
</dbReference>
<dbReference type="STRING" id="71784.A0A1Y2AXA6"/>
<dbReference type="SUPFAM" id="SSF57701">
    <property type="entry name" value="Zn2/Cys6 DNA-binding domain"/>
    <property type="match status" value="1"/>
</dbReference>
<sequence>MSNQPYLPLPELDSPSFSMTPLSSNDPSTASPTTPAPLSFPYFGFSQSQQPHIASLPLFAAPATPMHSFPGYQVNPYSLLTPSTSPYSPYTPHVSNIMGYNYLYPGFASTSTSSSGPCLSPTELLGFPHPESLGPPTTVASPELEPATRRKRTASPAPELCATSRTEPLVLKHEDDDEDEDDEDEEEDDDEDKQDEEAKAYVPKTPKHKLHPHSVSFSAGQSGGKRLKMGKDGKLREKRSRSAQACEKCRQRKAKCFGGQPCDRCTRRSLTCVFDPTPRLRQGLPKAATTAHASISPPSKKARRHTLPASHAHEATIKVEKKTHHSHHHQSHSQPQTSSHTPRNTHSHHREQEGLGLQLVSNVSSTPGPETTPVPVSSLTPTQSNTPMNALGLLGASSRVPNPVYGCGGSLGLAYGYDAGGGGEIDAELDFGLGFAFGSGGGLGLGVGGTEFGAGGGAGGIGEGEGEWWGSFRA</sequence>
<feature type="domain" description="Zn(2)-C6 fungal-type" evidence="7">
    <location>
        <begin position="245"/>
        <end position="274"/>
    </location>
</feature>
<keyword evidence="4" id="KW-0804">Transcription</keyword>
<dbReference type="InterPro" id="IPR036864">
    <property type="entry name" value="Zn2-C6_fun-type_DNA-bd_sf"/>
</dbReference>
<feature type="compositionally biased region" description="Basic residues" evidence="6">
    <location>
        <begin position="321"/>
        <end position="331"/>
    </location>
</feature>
<feature type="compositionally biased region" description="Basic and acidic residues" evidence="6">
    <location>
        <begin position="311"/>
        <end position="320"/>
    </location>
</feature>
<feature type="compositionally biased region" description="Acidic residues" evidence="6">
    <location>
        <begin position="175"/>
        <end position="195"/>
    </location>
</feature>
<dbReference type="Pfam" id="PF00172">
    <property type="entry name" value="Zn_clus"/>
    <property type="match status" value="1"/>
</dbReference>
<dbReference type="AlphaFoldDB" id="A0A1Y2AXA6"/>
<comment type="subcellular location">
    <subcellularLocation>
        <location evidence="1">Nucleus</location>
    </subcellularLocation>
</comment>
<evidence type="ECO:0000313" key="9">
    <source>
        <dbReference type="Proteomes" id="UP000193986"/>
    </source>
</evidence>
<evidence type="ECO:0000256" key="1">
    <source>
        <dbReference type="ARBA" id="ARBA00004123"/>
    </source>
</evidence>
<feature type="compositionally biased region" description="Polar residues" evidence="6">
    <location>
        <begin position="359"/>
        <end position="368"/>
    </location>
</feature>